<dbReference type="AlphaFoldDB" id="A0A9E5JX42"/>
<comment type="caution">
    <text evidence="2">The sequence shown here is derived from an EMBL/GenBank/DDBJ whole genome shotgun (WGS) entry which is preliminary data.</text>
</comment>
<dbReference type="Proteomes" id="UP000787472">
    <property type="component" value="Unassembled WGS sequence"/>
</dbReference>
<organism evidence="2 3">
    <name type="scientific">Pseudomaricurvus hydrocarbonicus</name>
    <dbReference type="NCBI Taxonomy" id="1470433"/>
    <lineage>
        <taxon>Bacteria</taxon>
        <taxon>Pseudomonadati</taxon>
        <taxon>Pseudomonadota</taxon>
        <taxon>Gammaproteobacteria</taxon>
        <taxon>Cellvibrionales</taxon>
        <taxon>Cellvibrionaceae</taxon>
        <taxon>Pseudomaricurvus</taxon>
    </lineage>
</organism>
<keyword evidence="1" id="KW-0472">Membrane</keyword>
<evidence type="ECO:0000313" key="2">
    <source>
        <dbReference type="EMBL" id="NHO66904.1"/>
    </source>
</evidence>
<keyword evidence="1" id="KW-0812">Transmembrane</keyword>
<dbReference type="EMBL" id="JAAONZ010000013">
    <property type="protein sequence ID" value="NHO66904.1"/>
    <property type="molecule type" value="Genomic_DNA"/>
</dbReference>
<proteinExistence type="predicted"/>
<sequence>MDNLIYFFAYIGYIAVSSVVAYPLLKWKSQQPKTLSNIIDMVFFNAIILGALPLLPFLMKYPPKQPISPSESYEYYNKKRIWLWNK</sequence>
<protein>
    <submittedName>
        <fullName evidence="2">Uncharacterized protein</fullName>
    </submittedName>
</protein>
<gene>
    <name evidence="2" type="ORF">G8770_15235</name>
</gene>
<name>A0A9E5JX42_9GAMM</name>
<evidence type="ECO:0000256" key="1">
    <source>
        <dbReference type="SAM" id="Phobius"/>
    </source>
</evidence>
<evidence type="ECO:0000313" key="3">
    <source>
        <dbReference type="Proteomes" id="UP000787472"/>
    </source>
</evidence>
<keyword evidence="3" id="KW-1185">Reference proteome</keyword>
<reference evidence="2" key="1">
    <citation type="submission" date="2020-03" db="EMBL/GenBank/DDBJ databases">
        <authorList>
            <person name="Guo F."/>
        </authorList>
    </citation>
    <scope>NUCLEOTIDE SEQUENCE</scope>
    <source>
        <strain evidence="2">JCM 30134</strain>
    </source>
</reference>
<keyword evidence="1" id="KW-1133">Transmembrane helix</keyword>
<dbReference type="RefSeq" id="WP_167188619.1">
    <property type="nucleotide sequence ID" value="NZ_JAAONZ010000013.1"/>
</dbReference>
<accession>A0A9E5JX42</accession>
<feature type="transmembrane region" description="Helical" evidence="1">
    <location>
        <begin position="6"/>
        <end position="25"/>
    </location>
</feature>
<feature type="transmembrane region" description="Helical" evidence="1">
    <location>
        <begin position="37"/>
        <end position="59"/>
    </location>
</feature>